<evidence type="ECO:0000313" key="1">
    <source>
        <dbReference type="EMBL" id="AHH03983.1"/>
    </source>
</evidence>
<gene>
    <name evidence="1" type="ORF">BHY_1032</name>
</gene>
<name>W5SBA4_9SPIR</name>
<keyword evidence="1" id="KW-0614">Plasmid</keyword>
<sequence>MVCVKKEKYMNAINPAFDELGKVLMGFKQELANKHTAFVPEETQLNINFKGALNEIYYPSDLEGIYEALGYDVEVVRSLGQIFEKLDFSSIHDRDTRTVANLLNSFIHIAHSIHTLFEEVLNSAKLEMLKSRDADDLKKITQYLVQFIDGIKDLIPRVKDGMILAASRTTVEDVVKALNGGILANHNVMLNSMLRNLHGLVFDIMELIDLDMIVA</sequence>
<reference evidence="1" key="1">
    <citation type="submission" date="2013-02" db="EMBL/GenBank/DDBJ databases">
        <title>Comparative genomics of Borrelia species.</title>
        <authorList>
            <person name="Schwan T.G."/>
            <person name="Raffel S.J."/>
            <person name="Porcella S.F."/>
        </authorList>
    </citation>
    <scope>NUCLEOTIDE SEQUENCE</scope>
    <source>
        <strain evidence="1">YOR</strain>
        <plasmid evidence="1">unnamed</plasmid>
    </source>
</reference>
<proteinExistence type="predicted"/>
<protein>
    <submittedName>
        <fullName evidence="1">Uncharacterized protein</fullName>
    </submittedName>
</protein>
<dbReference type="HOGENOM" id="CLU_1341126_0_0_12"/>
<dbReference type="AlphaFoldDB" id="W5SBA4"/>
<dbReference type="EMBL" id="CP004154">
    <property type="protein sequence ID" value="AHH03983.1"/>
    <property type="molecule type" value="Genomic_DNA"/>
</dbReference>
<accession>W5SBA4</accession>
<geneLocation type="plasmid" evidence="1">
    <name>unnamed</name>
</geneLocation>
<organism evidence="1">
    <name type="scientific">Borrelia nietonii YOR</name>
    <dbReference type="NCBI Taxonomy" id="1293576"/>
    <lineage>
        <taxon>Bacteria</taxon>
        <taxon>Pseudomonadati</taxon>
        <taxon>Spirochaetota</taxon>
        <taxon>Spirochaetia</taxon>
        <taxon>Spirochaetales</taxon>
        <taxon>Borreliaceae</taxon>
        <taxon>Borrelia</taxon>
        <taxon>Borrelia nietonii</taxon>
    </lineage>
</organism>
<dbReference type="Gene3D" id="1.10.3160.10">
    <property type="entry name" value="Bbcrasp-1"/>
    <property type="match status" value="1"/>
</dbReference>